<dbReference type="Proteomes" id="UP000703661">
    <property type="component" value="Unassembled WGS sequence"/>
</dbReference>
<evidence type="ECO:0000313" key="1">
    <source>
        <dbReference type="EMBL" id="KAG0019107.1"/>
    </source>
</evidence>
<protein>
    <submittedName>
        <fullName evidence="1">Uncharacterized protein</fullName>
    </submittedName>
</protein>
<gene>
    <name evidence="1" type="ORF">BGZ80_006297</name>
</gene>
<sequence length="154" mass="17007">MEIPNLIKNPKDVEGPLGCGTDKVREEARVLGLAPGQTFVVGASAVKAIPLKRRRKKRRTQDKKPGDTRMTAVTDLGLPTHYNLSVKQKAIYQPTLKFRNWLDVKKVRAIIATKPAGEGLPITHTAVVSGLGKFSAITRLISLHTIFQLYLVQK</sequence>
<dbReference type="AlphaFoldDB" id="A0A9P6N051"/>
<dbReference type="EMBL" id="JAAAID010000310">
    <property type="protein sequence ID" value="KAG0019107.1"/>
    <property type="molecule type" value="Genomic_DNA"/>
</dbReference>
<name>A0A9P6N051_9FUNG</name>
<organism evidence="1 2">
    <name type="scientific">Entomortierella chlamydospora</name>
    <dbReference type="NCBI Taxonomy" id="101097"/>
    <lineage>
        <taxon>Eukaryota</taxon>
        <taxon>Fungi</taxon>
        <taxon>Fungi incertae sedis</taxon>
        <taxon>Mucoromycota</taxon>
        <taxon>Mortierellomycotina</taxon>
        <taxon>Mortierellomycetes</taxon>
        <taxon>Mortierellales</taxon>
        <taxon>Mortierellaceae</taxon>
        <taxon>Entomortierella</taxon>
    </lineage>
</organism>
<comment type="caution">
    <text evidence="1">The sequence shown here is derived from an EMBL/GenBank/DDBJ whole genome shotgun (WGS) entry which is preliminary data.</text>
</comment>
<reference evidence="1" key="1">
    <citation type="journal article" date="2020" name="Fungal Divers.">
        <title>Resolving the Mortierellaceae phylogeny through synthesis of multi-gene phylogenetics and phylogenomics.</title>
        <authorList>
            <person name="Vandepol N."/>
            <person name="Liber J."/>
            <person name="Desiro A."/>
            <person name="Na H."/>
            <person name="Kennedy M."/>
            <person name="Barry K."/>
            <person name="Grigoriev I.V."/>
            <person name="Miller A.N."/>
            <person name="O'Donnell K."/>
            <person name="Stajich J.E."/>
            <person name="Bonito G."/>
        </authorList>
    </citation>
    <scope>NUCLEOTIDE SEQUENCE</scope>
    <source>
        <strain evidence="1">NRRL 2769</strain>
    </source>
</reference>
<proteinExistence type="predicted"/>
<feature type="non-terminal residue" evidence="1">
    <location>
        <position position="154"/>
    </location>
</feature>
<accession>A0A9P6N051</accession>
<keyword evidence="2" id="KW-1185">Reference proteome</keyword>
<evidence type="ECO:0000313" key="2">
    <source>
        <dbReference type="Proteomes" id="UP000703661"/>
    </source>
</evidence>